<proteinExistence type="predicted"/>
<sequence>MRETTTSPFWYLLSFSVSLVSEEFGLNGKALVCVISAEIVVVSFIFVVCSKQWRKCGNLESNFLNFGPQVENQKIG</sequence>
<evidence type="ECO:0008006" key="4">
    <source>
        <dbReference type="Google" id="ProtNLM"/>
    </source>
</evidence>
<comment type="caution">
    <text evidence="2">The sequence shown here is derived from an EMBL/GenBank/DDBJ whole genome shotgun (WGS) entry which is preliminary data.</text>
</comment>
<reference evidence="2" key="1">
    <citation type="journal article" date="2021" name="Sci. Rep.">
        <title>Diploid genomic architecture of Nitzschia inconspicua, an elite biomass production diatom.</title>
        <authorList>
            <person name="Oliver A."/>
            <person name="Podell S."/>
            <person name="Pinowska A."/>
            <person name="Traller J.C."/>
            <person name="Smith S.R."/>
            <person name="McClure R."/>
            <person name="Beliaev A."/>
            <person name="Bohutskyi P."/>
            <person name="Hill E.A."/>
            <person name="Rabines A."/>
            <person name="Zheng H."/>
            <person name="Allen L.Z."/>
            <person name="Kuo A."/>
            <person name="Grigoriev I.V."/>
            <person name="Allen A.E."/>
            <person name="Hazlebeck D."/>
            <person name="Allen E.E."/>
        </authorList>
    </citation>
    <scope>NUCLEOTIDE SEQUENCE</scope>
    <source>
        <strain evidence="2">Hildebrandi</strain>
    </source>
</reference>
<accession>A0A9K3KMQ1</accession>
<feature type="transmembrane region" description="Helical" evidence="1">
    <location>
        <begin position="28"/>
        <end position="49"/>
    </location>
</feature>
<evidence type="ECO:0000313" key="3">
    <source>
        <dbReference type="Proteomes" id="UP000693970"/>
    </source>
</evidence>
<dbReference type="EMBL" id="JAGRRH010000021">
    <property type="protein sequence ID" value="KAG7346562.1"/>
    <property type="molecule type" value="Genomic_DNA"/>
</dbReference>
<gene>
    <name evidence="2" type="ORF">IV203_005630</name>
</gene>
<evidence type="ECO:0000256" key="1">
    <source>
        <dbReference type="SAM" id="Phobius"/>
    </source>
</evidence>
<dbReference type="AlphaFoldDB" id="A0A9K3KMQ1"/>
<keyword evidence="1" id="KW-0812">Transmembrane</keyword>
<reference evidence="2" key="2">
    <citation type="submission" date="2021-04" db="EMBL/GenBank/DDBJ databases">
        <authorList>
            <person name="Podell S."/>
        </authorList>
    </citation>
    <scope>NUCLEOTIDE SEQUENCE</scope>
    <source>
        <strain evidence="2">Hildebrandi</strain>
    </source>
</reference>
<evidence type="ECO:0000313" key="2">
    <source>
        <dbReference type="EMBL" id="KAG7346562.1"/>
    </source>
</evidence>
<organism evidence="2 3">
    <name type="scientific">Nitzschia inconspicua</name>
    <dbReference type="NCBI Taxonomy" id="303405"/>
    <lineage>
        <taxon>Eukaryota</taxon>
        <taxon>Sar</taxon>
        <taxon>Stramenopiles</taxon>
        <taxon>Ochrophyta</taxon>
        <taxon>Bacillariophyta</taxon>
        <taxon>Bacillariophyceae</taxon>
        <taxon>Bacillariophycidae</taxon>
        <taxon>Bacillariales</taxon>
        <taxon>Bacillariaceae</taxon>
        <taxon>Nitzschia</taxon>
    </lineage>
</organism>
<keyword evidence="3" id="KW-1185">Reference proteome</keyword>
<protein>
    <recommendedName>
        <fullName evidence="4">Transmembrane protein</fullName>
    </recommendedName>
</protein>
<keyword evidence="1" id="KW-1133">Transmembrane helix</keyword>
<name>A0A9K3KMQ1_9STRA</name>
<keyword evidence="1" id="KW-0472">Membrane</keyword>
<dbReference type="Proteomes" id="UP000693970">
    <property type="component" value="Unassembled WGS sequence"/>
</dbReference>